<dbReference type="InterPro" id="IPR029069">
    <property type="entry name" value="HotDog_dom_sf"/>
</dbReference>
<organism evidence="1 2">
    <name type="scientific">Hyphobacterium lacteum</name>
    <dbReference type="NCBI Taxonomy" id="3116575"/>
    <lineage>
        <taxon>Bacteria</taxon>
        <taxon>Pseudomonadati</taxon>
        <taxon>Pseudomonadota</taxon>
        <taxon>Alphaproteobacteria</taxon>
        <taxon>Maricaulales</taxon>
        <taxon>Maricaulaceae</taxon>
        <taxon>Hyphobacterium</taxon>
    </lineage>
</organism>
<gene>
    <name evidence="1" type="ORF">V0U79_03345</name>
</gene>
<sequence length="305" mass="33311">MIELWRGCANAWECDELGHLNVRFYLAKAWEAVGDLADRIGMPDAFQPSATSTLRPSDITVRYLAELRPGAPIFITGGVTQITPECADIVLIVHHSASGKVAAVFRMTIDHCLPAGGGAFNWPQRAASALEGLRTQLPEIANTRSLTDENPSRGIRLADADQLGLAEIGRGRINPEDCDFTGLMMPEHLQGKVSNSVANYAAAFPEQFKDHAGAGGTVGGALLEGRIAIRRWPQSGEGYTIRTGLRSADRNVRKIVHWVFDRNGRLLWSMEGVAAIMDLKARKLVKADDATLAAFQNEIRKELRL</sequence>
<dbReference type="Pfam" id="PF13279">
    <property type="entry name" value="4HBT_2"/>
    <property type="match status" value="2"/>
</dbReference>
<name>A0ABU7LNB9_9PROT</name>
<comment type="caution">
    <text evidence="1">The sequence shown here is derived from an EMBL/GenBank/DDBJ whole genome shotgun (WGS) entry which is preliminary data.</text>
</comment>
<reference evidence="1 2" key="1">
    <citation type="submission" date="2024-01" db="EMBL/GenBank/DDBJ databases">
        <title>Hyphobacterium bacterium isolated from marine sediment.</title>
        <authorList>
            <person name="Zhao S."/>
        </authorList>
    </citation>
    <scope>NUCLEOTIDE SEQUENCE [LARGE SCALE GENOMIC DNA]</scope>
    <source>
        <strain evidence="2">HN65</strain>
    </source>
</reference>
<proteinExistence type="predicted"/>
<evidence type="ECO:0000313" key="2">
    <source>
        <dbReference type="Proteomes" id="UP001354971"/>
    </source>
</evidence>
<dbReference type="RefSeq" id="WP_330198051.1">
    <property type="nucleotide sequence ID" value="NZ_JAZDRP010000002.1"/>
</dbReference>
<dbReference type="EMBL" id="JAZDRP010000002">
    <property type="protein sequence ID" value="MEE2525388.1"/>
    <property type="molecule type" value="Genomic_DNA"/>
</dbReference>
<accession>A0ABU7LNB9</accession>
<evidence type="ECO:0000313" key="1">
    <source>
        <dbReference type="EMBL" id="MEE2525388.1"/>
    </source>
</evidence>
<dbReference type="Gene3D" id="3.10.129.10">
    <property type="entry name" value="Hotdog Thioesterase"/>
    <property type="match status" value="2"/>
</dbReference>
<keyword evidence="2" id="KW-1185">Reference proteome</keyword>
<protein>
    <submittedName>
        <fullName evidence="1">Acyl-ACP thioesterase</fullName>
    </submittedName>
</protein>
<dbReference type="Proteomes" id="UP001354971">
    <property type="component" value="Unassembled WGS sequence"/>
</dbReference>
<dbReference type="SUPFAM" id="SSF54637">
    <property type="entry name" value="Thioesterase/thiol ester dehydrase-isomerase"/>
    <property type="match status" value="2"/>
</dbReference>